<evidence type="ECO:0000313" key="2">
    <source>
        <dbReference type="EMBL" id="KIL68814.1"/>
    </source>
</evidence>
<feature type="compositionally biased region" description="Basic and acidic residues" evidence="1">
    <location>
        <begin position="170"/>
        <end position="186"/>
    </location>
</feature>
<name>A0A0C2TNQ6_AMAMK</name>
<dbReference type="AlphaFoldDB" id="A0A0C2TNQ6"/>
<dbReference type="HOGENOM" id="CLU_074642_0_0_1"/>
<reference evidence="2 3" key="1">
    <citation type="submission" date="2014-04" db="EMBL/GenBank/DDBJ databases">
        <title>Evolutionary Origins and Diversification of the Mycorrhizal Mutualists.</title>
        <authorList>
            <consortium name="DOE Joint Genome Institute"/>
            <consortium name="Mycorrhizal Genomics Consortium"/>
            <person name="Kohler A."/>
            <person name="Kuo A."/>
            <person name="Nagy L.G."/>
            <person name="Floudas D."/>
            <person name="Copeland A."/>
            <person name="Barry K.W."/>
            <person name="Cichocki N."/>
            <person name="Veneault-Fourrey C."/>
            <person name="LaButti K."/>
            <person name="Lindquist E.A."/>
            <person name="Lipzen A."/>
            <person name="Lundell T."/>
            <person name="Morin E."/>
            <person name="Murat C."/>
            <person name="Riley R."/>
            <person name="Ohm R."/>
            <person name="Sun H."/>
            <person name="Tunlid A."/>
            <person name="Henrissat B."/>
            <person name="Grigoriev I.V."/>
            <person name="Hibbett D.S."/>
            <person name="Martin F."/>
        </authorList>
    </citation>
    <scope>NUCLEOTIDE SEQUENCE [LARGE SCALE GENOMIC DNA]</scope>
    <source>
        <strain evidence="2 3">Koide BX008</strain>
    </source>
</reference>
<sequence>QNPQRPRKPPFADYPTIKILTPPQGEQLTKPNLTGRFSPKIDEWCFTYCSQSINGRVHGKEPLCRTLCIRKVFPHEVRNILSFKHHRSIDTDGKARYPLPSEGQPENVPKLLGGKQGDDPDEKPHQLRKPENTKYWDEGWYVWTGKGRFAMQEKTETMVLDLEQQQRMEALKEQKRQEAATEKNKQANDQQLEGLRRKNWGYVIPRNPSSDVSSDSLLVPLPPDFPPFWERINKLLAPSTRVLGIFRDSIVSGEQKKFAVRVWEKAWTDEPFILASRTFTRAYERWKENEDDRKKDS</sequence>
<accession>A0A0C2TNQ6</accession>
<keyword evidence="3" id="KW-1185">Reference proteome</keyword>
<feature type="region of interest" description="Disordered" evidence="1">
    <location>
        <begin position="91"/>
        <end position="130"/>
    </location>
</feature>
<dbReference type="OrthoDB" id="3171382at2759"/>
<dbReference type="STRING" id="946122.A0A0C2TNQ6"/>
<feature type="compositionally biased region" description="Basic and acidic residues" evidence="1">
    <location>
        <begin position="116"/>
        <end position="130"/>
    </location>
</feature>
<proteinExistence type="predicted"/>
<feature type="non-terminal residue" evidence="2">
    <location>
        <position position="1"/>
    </location>
</feature>
<feature type="region of interest" description="Disordered" evidence="1">
    <location>
        <begin position="170"/>
        <end position="192"/>
    </location>
</feature>
<dbReference type="EMBL" id="KN818227">
    <property type="protein sequence ID" value="KIL68814.1"/>
    <property type="molecule type" value="Genomic_DNA"/>
</dbReference>
<feature type="non-terminal residue" evidence="2">
    <location>
        <position position="297"/>
    </location>
</feature>
<protein>
    <submittedName>
        <fullName evidence="2">Uncharacterized protein</fullName>
    </submittedName>
</protein>
<dbReference type="InParanoid" id="A0A0C2TNQ6"/>
<gene>
    <name evidence="2" type="ORF">M378DRAFT_34848</name>
</gene>
<organism evidence="2 3">
    <name type="scientific">Amanita muscaria (strain Koide BX008)</name>
    <dbReference type="NCBI Taxonomy" id="946122"/>
    <lineage>
        <taxon>Eukaryota</taxon>
        <taxon>Fungi</taxon>
        <taxon>Dikarya</taxon>
        <taxon>Basidiomycota</taxon>
        <taxon>Agaricomycotina</taxon>
        <taxon>Agaricomycetes</taxon>
        <taxon>Agaricomycetidae</taxon>
        <taxon>Agaricales</taxon>
        <taxon>Pluteineae</taxon>
        <taxon>Amanitaceae</taxon>
        <taxon>Amanita</taxon>
    </lineage>
</organism>
<evidence type="ECO:0000256" key="1">
    <source>
        <dbReference type="SAM" id="MobiDB-lite"/>
    </source>
</evidence>
<evidence type="ECO:0000313" key="3">
    <source>
        <dbReference type="Proteomes" id="UP000054549"/>
    </source>
</evidence>
<dbReference type="Proteomes" id="UP000054549">
    <property type="component" value="Unassembled WGS sequence"/>
</dbReference>